<dbReference type="SUPFAM" id="SSF82895">
    <property type="entry name" value="TSP-1 type 1 repeat"/>
    <property type="match status" value="1"/>
</dbReference>
<dbReference type="GO" id="GO:0030335">
    <property type="term" value="P:positive regulation of cell migration"/>
    <property type="evidence" value="ECO:0007669"/>
    <property type="project" value="TreeGrafter"/>
</dbReference>
<dbReference type="InterPro" id="IPR043973">
    <property type="entry name" value="TSP1_CCN"/>
</dbReference>
<dbReference type="InterPro" id="IPR036383">
    <property type="entry name" value="TSP1_rpt_sf"/>
</dbReference>
<dbReference type="Ensembl" id="ENSOMYT00000126680.1">
    <property type="protein sequence ID" value="ENSOMYP00000123511.1"/>
    <property type="gene ID" value="ENSOMYG00000034929.2"/>
</dbReference>
<keyword evidence="5" id="KW-1015">Disulfide bond</keyword>
<dbReference type="PROSITE" id="PS50092">
    <property type="entry name" value="TSP1"/>
    <property type="match status" value="1"/>
</dbReference>
<dbReference type="SMART" id="SM00041">
    <property type="entry name" value="CT"/>
    <property type="match status" value="1"/>
</dbReference>
<dbReference type="SUPFAM" id="SSF57184">
    <property type="entry name" value="Growth factor receptor domain"/>
    <property type="match status" value="1"/>
</dbReference>
<dbReference type="PIRSF" id="PIRSF036495">
    <property type="entry name" value="IGFBP_rP_CNN"/>
    <property type="match status" value="1"/>
</dbReference>
<feature type="domain" description="CTCK" evidence="8">
    <location>
        <begin position="308"/>
        <end position="382"/>
    </location>
</feature>
<organism evidence="11 12">
    <name type="scientific">Oncorhynchus mykiss</name>
    <name type="common">Rainbow trout</name>
    <name type="synonym">Salmo gairdneri</name>
    <dbReference type="NCBI Taxonomy" id="8022"/>
    <lineage>
        <taxon>Eukaryota</taxon>
        <taxon>Metazoa</taxon>
        <taxon>Chordata</taxon>
        <taxon>Craniata</taxon>
        <taxon>Vertebrata</taxon>
        <taxon>Euteleostomi</taxon>
        <taxon>Actinopterygii</taxon>
        <taxon>Neopterygii</taxon>
        <taxon>Teleostei</taxon>
        <taxon>Protacanthopterygii</taxon>
        <taxon>Salmoniformes</taxon>
        <taxon>Salmonidae</taxon>
        <taxon>Salmoninae</taxon>
        <taxon>Oncorhynchus</taxon>
    </lineage>
</organism>
<dbReference type="GeneTree" id="ENSGT00940000165172"/>
<dbReference type="SMART" id="SM00214">
    <property type="entry name" value="VWC"/>
    <property type="match status" value="1"/>
</dbReference>
<evidence type="ECO:0000259" key="8">
    <source>
        <dbReference type="PROSITE" id="PS01225"/>
    </source>
</evidence>
<evidence type="ECO:0000313" key="12">
    <source>
        <dbReference type="Proteomes" id="UP000694395"/>
    </source>
</evidence>
<keyword evidence="12" id="KW-1185">Reference proteome</keyword>
<dbReference type="GO" id="GO:0008201">
    <property type="term" value="F:heparin binding"/>
    <property type="evidence" value="ECO:0007669"/>
    <property type="project" value="TreeGrafter"/>
</dbReference>
<dbReference type="InterPro" id="IPR050941">
    <property type="entry name" value="CCN"/>
</dbReference>
<dbReference type="InterPro" id="IPR006208">
    <property type="entry name" value="Glyco_hormone_CN"/>
</dbReference>
<evidence type="ECO:0000256" key="7">
    <source>
        <dbReference type="SAM" id="MobiDB-lite"/>
    </source>
</evidence>
<dbReference type="PROSITE" id="PS01185">
    <property type="entry name" value="CTCK_1"/>
    <property type="match status" value="1"/>
</dbReference>
<dbReference type="SUPFAM" id="SSF57603">
    <property type="entry name" value="FnI-like domain"/>
    <property type="match status" value="1"/>
</dbReference>
<dbReference type="PANTHER" id="PTHR11348:SF20">
    <property type="entry name" value="PROTEIN CYR61"/>
    <property type="match status" value="1"/>
</dbReference>
<dbReference type="Proteomes" id="UP000694395">
    <property type="component" value="Chromosome 13"/>
</dbReference>
<dbReference type="InterPro" id="IPR017891">
    <property type="entry name" value="Insulin_GF-bd_Cys-rich_CS"/>
</dbReference>
<evidence type="ECO:0000313" key="11">
    <source>
        <dbReference type="Ensembl" id="ENSOMYP00000123511.1"/>
    </source>
</evidence>
<sequence>MKADHSKKLHYKNDLFAFLCFSLFMPMNLNLSSTPPPPPPSSLLPLLQVGASCPAVCECPAMPLSCPPGVSAVADGCGCCKVCASQLNQDCSPTMPCDHHKGLECNYGNDVTLAQGICRARKEGRTCEYNGRIYQNGENFRAGCKHQCTCIDGVVGCSLLCANRLPPATPSCPYPRLVRVPGQCCFTVDCHKGTWRLPPTKQHRQPTQPKPQPDQYQPDNTLGNELVERGKGWENEQGYKHLPVWKHSLEKCVVQTTDWSQCSRSCGMGVSSRITNDNAQCKLDRETRLCTIRPCGDVAIPPKKGKKCSPTPKAPEPMRLSYGECQSVRLYRPNYCGACTDGRCCSPRRTRTVPVTFVCPDGERFQRDAMFIQSCKCSKECGHLNEVALPPQHWMYGDTHKFID</sequence>
<feature type="domain" description="IGFBP N-terminal" evidence="10">
    <location>
        <begin position="49"/>
        <end position="121"/>
    </location>
</feature>
<evidence type="ECO:0000259" key="10">
    <source>
        <dbReference type="PROSITE" id="PS51323"/>
    </source>
</evidence>
<dbReference type="GO" id="GO:0045597">
    <property type="term" value="P:positive regulation of cell differentiation"/>
    <property type="evidence" value="ECO:0007669"/>
    <property type="project" value="TreeGrafter"/>
</dbReference>
<dbReference type="SMART" id="SM00209">
    <property type="entry name" value="TSP1"/>
    <property type="match status" value="1"/>
</dbReference>
<accession>A0A8K9WUK8</accession>
<dbReference type="GO" id="GO:0005615">
    <property type="term" value="C:extracellular space"/>
    <property type="evidence" value="ECO:0007669"/>
    <property type="project" value="TreeGrafter"/>
</dbReference>
<evidence type="ECO:0000256" key="2">
    <source>
        <dbReference type="ARBA" id="ARBA00008125"/>
    </source>
</evidence>
<reference evidence="11" key="3">
    <citation type="submission" date="2025-09" db="UniProtKB">
        <authorList>
            <consortium name="Ensembl"/>
        </authorList>
    </citation>
    <scope>IDENTIFICATION</scope>
</reference>
<name>A0A8K9WUK8_ONCMY</name>
<dbReference type="InterPro" id="IPR001007">
    <property type="entry name" value="VWF_dom"/>
</dbReference>
<dbReference type="SMART" id="SM00121">
    <property type="entry name" value="IB"/>
    <property type="match status" value="1"/>
</dbReference>
<keyword evidence="4" id="KW-0732">Signal</keyword>
<dbReference type="InterPro" id="IPR009030">
    <property type="entry name" value="Growth_fac_rcpt_cys_sf"/>
</dbReference>
<evidence type="ECO:0000259" key="9">
    <source>
        <dbReference type="PROSITE" id="PS50184"/>
    </source>
</evidence>
<dbReference type="PROSITE" id="PS51323">
    <property type="entry name" value="IGFBP_N_2"/>
    <property type="match status" value="1"/>
</dbReference>
<comment type="similarity">
    <text evidence="2">Belongs to the CCN family.</text>
</comment>
<dbReference type="PROSITE" id="PS00222">
    <property type="entry name" value="IGFBP_N_1"/>
    <property type="match status" value="1"/>
</dbReference>
<keyword evidence="3" id="KW-0964">Secreted</keyword>
<feature type="region of interest" description="Disordered" evidence="7">
    <location>
        <begin position="197"/>
        <end position="221"/>
    </location>
</feature>
<dbReference type="GO" id="GO:0051240">
    <property type="term" value="P:positive regulation of multicellular organismal process"/>
    <property type="evidence" value="ECO:0007669"/>
    <property type="project" value="UniProtKB-ARBA"/>
</dbReference>
<comment type="subcellular location">
    <subcellularLocation>
        <location evidence="1">Secreted</location>
    </subcellularLocation>
</comment>
<feature type="domain" description="VWFC" evidence="9">
    <location>
        <begin position="125"/>
        <end position="191"/>
    </location>
</feature>
<reference evidence="11" key="2">
    <citation type="submission" date="2025-08" db="UniProtKB">
        <authorList>
            <consortium name="Ensembl"/>
        </authorList>
    </citation>
    <scope>IDENTIFICATION</scope>
</reference>
<gene>
    <name evidence="11" type="primary">LOC110485837</name>
</gene>
<dbReference type="PROSITE" id="PS50184">
    <property type="entry name" value="VWFC_2"/>
    <property type="match status" value="1"/>
</dbReference>
<dbReference type="InterPro" id="IPR012395">
    <property type="entry name" value="IGFBP_CNN"/>
</dbReference>
<evidence type="ECO:0000256" key="3">
    <source>
        <dbReference type="ARBA" id="ARBA00022525"/>
    </source>
</evidence>
<evidence type="ECO:0000256" key="6">
    <source>
        <dbReference type="PROSITE-ProRule" id="PRU00039"/>
    </source>
</evidence>
<protein>
    <submittedName>
        <fullName evidence="11">Uncharacterized protein</fullName>
    </submittedName>
</protein>
<dbReference type="InterPro" id="IPR000867">
    <property type="entry name" value="IGFBP-like"/>
</dbReference>
<dbReference type="GO" id="GO:0005178">
    <property type="term" value="F:integrin binding"/>
    <property type="evidence" value="ECO:0007669"/>
    <property type="project" value="TreeGrafter"/>
</dbReference>
<dbReference type="GO" id="GO:0007155">
    <property type="term" value="P:cell adhesion"/>
    <property type="evidence" value="ECO:0007669"/>
    <property type="project" value="TreeGrafter"/>
</dbReference>
<dbReference type="PROSITE" id="PS01208">
    <property type="entry name" value="VWFC_1"/>
    <property type="match status" value="1"/>
</dbReference>
<evidence type="ECO:0000256" key="5">
    <source>
        <dbReference type="ARBA" id="ARBA00023157"/>
    </source>
</evidence>
<dbReference type="GO" id="GO:0007165">
    <property type="term" value="P:signal transduction"/>
    <property type="evidence" value="ECO:0007669"/>
    <property type="project" value="InterPro"/>
</dbReference>
<dbReference type="PROSITE" id="PS01225">
    <property type="entry name" value="CTCK_2"/>
    <property type="match status" value="1"/>
</dbReference>
<reference evidence="11" key="1">
    <citation type="submission" date="2020-07" db="EMBL/GenBank/DDBJ databases">
        <title>A long reads based de novo assembly of the rainbow trout Arlee double haploid line genome.</title>
        <authorList>
            <person name="Gao G."/>
            <person name="Palti Y."/>
        </authorList>
    </citation>
    <scope>NUCLEOTIDE SEQUENCE [LARGE SCALE GENOMIC DNA]</scope>
</reference>
<comment type="caution">
    <text evidence="6">Lacks conserved residue(s) required for the propagation of feature annotation.</text>
</comment>
<evidence type="ECO:0000256" key="1">
    <source>
        <dbReference type="ARBA" id="ARBA00004613"/>
    </source>
</evidence>
<dbReference type="PANTHER" id="PTHR11348">
    <property type="entry name" value="CONNECTIVE TISSUE GROWTH FACTOR-RELATED"/>
    <property type="match status" value="1"/>
</dbReference>
<dbReference type="InterPro" id="IPR006207">
    <property type="entry name" value="Cys_knot_C"/>
</dbReference>
<evidence type="ECO:0000256" key="4">
    <source>
        <dbReference type="ARBA" id="ARBA00022729"/>
    </source>
</evidence>
<proteinExistence type="inferred from homology"/>
<dbReference type="Gene3D" id="2.10.70.10">
    <property type="entry name" value="Complement Module, domain 1"/>
    <property type="match status" value="1"/>
</dbReference>
<dbReference type="AlphaFoldDB" id="A0A8K9WUK8"/>
<dbReference type="Pfam" id="PF00219">
    <property type="entry name" value="IGFBP"/>
    <property type="match status" value="1"/>
</dbReference>
<dbReference type="Gene3D" id="2.20.100.10">
    <property type="entry name" value="Thrombospondin type-1 (TSP1) repeat"/>
    <property type="match status" value="1"/>
</dbReference>
<dbReference type="FunFam" id="2.10.70.10:FF:000015">
    <property type="entry name" value="CYR61 isoform 1"/>
    <property type="match status" value="1"/>
</dbReference>
<dbReference type="GO" id="GO:0031012">
    <property type="term" value="C:extracellular matrix"/>
    <property type="evidence" value="ECO:0007669"/>
    <property type="project" value="TreeGrafter"/>
</dbReference>
<dbReference type="InterPro" id="IPR000884">
    <property type="entry name" value="TSP1_rpt"/>
</dbReference>
<dbReference type="Pfam" id="PF00093">
    <property type="entry name" value="VWC"/>
    <property type="match status" value="1"/>
</dbReference>
<dbReference type="Pfam" id="PF00007">
    <property type="entry name" value="Cys_knot"/>
    <property type="match status" value="1"/>
</dbReference>
<dbReference type="Pfam" id="PF19035">
    <property type="entry name" value="TSP1_CCN"/>
    <property type="match status" value="1"/>
</dbReference>